<dbReference type="RefSeq" id="WP_141920302.1">
    <property type="nucleotide sequence ID" value="NZ_VFPS01000006.1"/>
</dbReference>
<evidence type="ECO:0000313" key="2">
    <source>
        <dbReference type="Proteomes" id="UP000319804"/>
    </source>
</evidence>
<organism evidence="1 2">
    <name type="scientific">Microbacterium lacticum</name>
    <dbReference type="NCBI Taxonomy" id="33885"/>
    <lineage>
        <taxon>Bacteria</taxon>
        <taxon>Bacillati</taxon>
        <taxon>Actinomycetota</taxon>
        <taxon>Actinomycetes</taxon>
        <taxon>Micrococcales</taxon>
        <taxon>Microbacteriaceae</taxon>
        <taxon>Microbacterium</taxon>
    </lineage>
</organism>
<dbReference type="Proteomes" id="UP000319804">
    <property type="component" value="Unassembled WGS sequence"/>
</dbReference>
<sequence length="79" mass="8656">MIPRCALDGEPVAAAKFVSFIPPAAHGIPAVAAHDPERVAILAIERWKYPGGGRGDAVWREYGVEEFVSENGWVRDPER</sequence>
<keyword evidence="2" id="KW-1185">Reference proteome</keyword>
<gene>
    <name evidence="1" type="ORF">FHX68_2801</name>
</gene>
<proteinExistence type="predicted"/>
<dbReference type="EMBL" id="VFPS01000006">
    <property type="protein sequence ID" value="TQM90947.1"/>
    <property type="molecule type" value="Genomic_DNA"/>
</dbReference>
<evidence type="ECO:0000313" key="1">
    <source>
        <dbReference type="EMBL" id="TQM90947.1"/>
    </source>
</evidence>
<protein>
    <submittedName>
        <fullName evidence="1">Uncharacterized protein</fullName>
    </submittedName>
</protein>
<name>A0A4Y3ULY2_9MICO</name>
<reference evidence="1 2" key="1">
    <citation type="submission" date="2019-06" db="EMBL/GenBank/DDBJ databases">
        <title>Sequencing the genomes of 1000 actinobacteria strains.</title>
        <authorList>
            <person name="Klenk H.-P."/>
        </authorList>
    </citation>
    <scope>NUCLEOTIDE SEQUENCE [LARGE SCALE GENOMIC DNA]</scope>
    <source>
        <strain evidence="1 2">DSM 20427</strain>
    </source>
</reference>
<dbReference type="AlphaFoldDB" id="A0A4Y3ULY2"/>
<accession>A0A4Y3ULY2</accession>
<comment type="caution">
    <text evidence="1">The sequence shown here is derived from an EMBL/GenBank/DDBJ whole genome shotgun (WGS) entry which is preliminary data.</text>
</comment>